<gene>
    <name evidence="5" type="ORF">IAB93_00635</name>
</gene>
<proteinExistence type="predicted"/>
<comment type="caution">
    <text evidence="5">The sequence shown here is derived from an EMBL/GenBank/DDBJ whole genome shotgun (WGS) entry which is preliminary data.</text>
</comment>
<evidence type="ECO:0000256" key="1">
    <source>
        <dbReference type="ARBA" id="ARBA00023015"/>
    </source>
</evidence>
<dbReference type="PROSITE" id="PS01124">
    <property type="entry name" value="HTH_ARAC_FAMILY_2"/>
    <property type="match status" value="1"/>
</dbReference>
<dbReference type="PANTHER" id="PTHR43280">
    <property type="entry name" value="ARAC-FAMILY TRANSCRIPTIONAL REGULATOR"/>
    <property type="match status" value="1"/>
</dbReference>
<feature type="domain" description="HTH araC/xylS-type" evidence="4">
    <location>
        <begin position="114"/>
        <end position="212"/>
    </location>
</feature>
<dbReference type="EMBL" id="JADIME010000008">
    <property type="protein sequence ID" value="MBO8464485.1"/>
    <property type="molecule type" value="Genomic_DNA"/>
</dbReference>
<evidence type="ECO:0000259" key="4">
    <source>
        <dbReference type="PROSITE" id="PS01124"/>
    </source>
</evidence>
<accession>A0A9D9I2K1</accession>
<dbReference type="InterPro" id="IPR009057">
    <property type="entry name" value="Homeodomain-like_sf"/>
</dbReference>
<dbReference type="GO" id="GO:0043565">
    <property type="term" value="F:sequence-specific DNA binding"/>
    <property type="evidence" value="ECO:0007669"/>
    <property type="project" value="InterPro"/>
</dbReference>
<dbReference type="SMART" id="SM00342">
    <property type="entry name" value="HTH_ARAC"/>
    <property type="match status" value="1"/>
</dbReference>
<dbReference type="Gene3D" id="1.10.10.60">
    <property type="entry name" value="Homeodomain-like"/>
    <property type="match status" value="2"/>
</dbReference>
<reference evidence="5" key="1">
    <citation type="submission" date="2020-10" db="EMBL/GenBank/DDBJ databases">
        <authorList>
            <person name="Gilroy R."/>
        </authorList>
    </citation>
    <scope>NUCLEOTIDE SEQUENCE</scope>
    <source>
        <strain evidence="5">10037</strain>
    </source>
</reference>
<evidence type="ECO:0000313" key="6">
    <source>
        <dbReference type="Proteomes" id="UP000823597"/>
    </source>
</evidence>
<keyword evidence="1" id="KW-0805">Transcription regulation</keyword>
<reference evidence="5" key="2">
    <citation type="journal article" date="2021" name="PeerJ">
        <title>Extensive microbial diversity within the chicken gut microbiome revealed by metagenomics and culture.</title>
        <authorList>
            <person name="Gilroy R."/>
            <person name="Ravi A."/>
            <person name="Getino M."/>
            <person name="Pursley I."/>
            <person name="Horton D.L."/>
            <person name="Alikhan N.F."/>
            <person name="Baker D."/>
            <person name="Gharbi K."/>
            <person name="Hall N."/>
            <person name="Watson M."/>
            <person name="Adriaenssens E.M."/>
            <person name="Foster-Nyarko E."/>
            <person name="Jarju S."/>
            <person name="Secka A."/>
            <person name="Antonio M."/>
            <person name="Oren A."/>
            <person name="Chaudhuri R.R."/>
            <person name="La Ragione R."/>
            <person name="Hildebrand F."/>
            <person name="Pallen M.J."/>
        </authorList>
    </citation>
    <scope>NUCLEOTIDE SEQUENCE</scope>
    <source>
        <strain evidence="5">10037</strain>
    </source>
</reference>
<dbReference type="Proteomes" id="UP000823597">
    <property type="component" value="Unassembled WGS sequence"/>
</dbReference>
<dbReference type="InterPro" id="IPR018060">
    <property type="entry name" value="HTH_AraC"/>
</dbReference>
<protein>
    <submittedName>
        <fullName evidence="5">AraC family transcriptional regulator</fullName>
    </submittedName>
</protein>
<sequence length="218" mass="25535">MKDQIYEPLERSADVAVKVVVMSKRFLDGVILGMGEIHSVTGNLYKNPVICTHNIANVFNRYYDMLLSITKSRALKYQDKAARYLTLSFFYGYFCNIHMENEPSRRSGKYEIFSRFLELLQMYHKQERQIMFYAGKLCMTPKYLSRIIKDVTGHSALEYIEDYVITEAKSLLASTNMSIQEISYELSFPSQSVFGKYFKRVTRMSPKEYRNSFMNNLP</sequence>
<dbReference type="SUPFAM" id="SSF46689">
    <property type="entry name" value="Homeodomain-like"/>
    <property type="match status" value="1"/>
</dbReference>
<evidence type="ECO:0000256" key="3">
    <source>
        <dbReference type="ARBA" id="ARBA00023163"/>
    </source>
</evidence>
<evidence type="ECO:0000313" key="5">
    <source>
        <dbReference type="EMBL" id="MBO8464485.1"/>
    </source>
</evidence>
<dbReference type="Pfam" id="PF12833">
    <property type="entry name" value="HTH_18"/>
    <property type="match status" value="1"/>
</dbReference>
<keyword evidence="2" id="KW-0238">DNA-binding</keyword>
<organism evidence="5 6">
    <name type="scientific">Candidatus Merdivivens pullistercoris</name>
    <dbReference type="NCBI Taxonomy" id="2840873"/>
    <lineage>
        <taxon>Bacteria</taxon>
        <taxon>Pseudomonadati</taxon>
        <taxon>Bacteroidota</taxon>
        <taxon>Bacteroidia</taxon>
        <taxon>Bacteroidales</taxon>
        <taxon>Muribaculaceae</taxon>
        <taxon>Muribaculaceae incertae sedis</taxon>
        <taxon>Candidatus Merdivivens</taxon>
    </lineage>
</organism>
<dbReference type="AlphaFoldDB" id="A0A9D9I2K1"/>
<dbReference type="PANTHER" id="PTHR43280:SF32">
    <property type="entry name" value="TRANSCRIPTIONAL REGULATORY PROTEIN"/>
    <property type="match status" value="1"/>
</dbReference>
<evidence type="ECO:0000256" key="2">
    <source>
        <dbReference type="ARBA" id="ARBA00023125"/>
    </source>
</evidence>
<keyword evidence="3" id="KW-0804">Transcription</keyword>
<dbReference type="GO" id="GO:0003700">
    <property type="term" value="F:DNA-binding transcription factor activity"/>
    <property type="evidence" value="ECO:0007669"/>
    <property type="project" value="InterPro"/>
</dbReference>
<name>A0A9D9I2K1_9BACT</name>